<accession>A0AAN6NUN6</accession>
<dbReference type="AlphaFoldDB" id="A0AAN6NUN6"/>
<evidence type="ECO:0000313" key="2">
    <source>
        <dbReference type="Proteomes" id="UP001303222"/>
    </source>
</evidence>
<gene>
    <name evidence="1" type="ORF">QBC32DRAFT_199256</name>
</gene>
<sequence>HPGCQKLVLDKGAVIDKDTDFIVKESHVFFLSRGMHTPLTLPNGQVTYPSASIPPMRVHRVHLKH</sequence>
<keyword evidence="2" id="KW-1185">Reference proteome</keyword>
<dbReference type="EMBL" id="MU859129">
    <property type="protein sequence ID" value="KAK3952201.1"/>
    <property type="molecule type" value="Genomic_DNA"/>
</dbReference>
<proteinExistence type="predicted"/>
<organism evidence="1 2">
    <name type="scientific">Pseudoneurospora amorphoporcata</name>
    <dbReference type="NCBI Taxonomy" id="241081"/>
    <lineage>
        <taxon>Eukaryota</taxon>
        <taxon>Fungi</taxon>
        <taxon>Dikarya</taxon>
        <taxon>Ascomycota</taxon>
        <taxon>Pezizomycotina</taxon>
        <taxon>Sordariomycetes</taxon>
        <taxon>Sordariomycetidae</taxon>
        <taxon>Sordariales</taxon>
        <taxon>Sordariaceae</taxon>
        <taxon>Pseudoneurospora</taxon>
    </lineage>
</organism>
<comment type="caution">
    <text evidence="1">The sequence shown here is derived from an EMBL/GenBank/DDBJ whole genome shotgun (WGS) entry which is preliminary data.</text>
</comment>
<evidence type="ECO:0000313" key="1">
    <source>
        <dbReference type="EMBL" id="KAK3952201.1"/>
    </source>
</evidence>
<reference evidence="1" key="1">
    <citation type="journal article" date="2023" name="Mol. Phylogenet. Evol.">
        <title>Genome-scale phylogeny and comparative genomics of the fungal order Sordariales.</title>
        <authorList>
            <person name="Hensen N."/>
            <person name="Bonometti L."/>
            <person name="Westerberg I."/>
            <person name="Brannstrom I.O."/>
            <person name="Guillou S."/>
            <person name="Cros-Aarteil S."/>
            <person name="Calhoun S."/>
            <person name="Haridas S."/>
            <person name="Kuo A."/>
            <person name="Mondo S."/>
            <person name="Pangilinan J."/>
            <person name="Riley R."/>
            <person name="LaButti K."/>
            <person name="Andreopoulos B."/>
            <person name="Lipzen A."/>
            <person name="Chen C."/>
            <person name="Yan M."/>
            <person name="Daum C."/>
            <person name="Ng V."/>
            <person name="Clum A."/>
            <person name="Steindorff A."/>
            <person name="Ohm R.A."/>
            <person name="Martin F."/>
            <person name="Silar P."/>
            <person name="Natvig D.O."/>
            <person name="Lalanne C."/>
            <person name="Gautier V."/>
            <person name="Ament-Velasquez S.L."/>
            <person name="Kruys A."/>
            <person name="Hutchinson M.I."/>
            <person name="Powell A.J."/>
            <person name="Barry K."/>
            <person name="Miller A.N."/>
            <person name="Grigoriev I.V."/>
            <person name="Debuchy R."/>
            <person name="Gladieux P."/>
            <person name="Hiltunen Thoren M."/>
            <person name="Johannesson H."/>
        </authorList>
    </citation>
    <scope>NUCLEOTIDE SEQUENCE</scope>
    <source>
        <strain evidence="1">CBS 626.80</strain>
    </source>
</reference>
<reference evidence="1" key="2">
    <citation type="submission" date="2023-06" db="EMBL/GenBank/DDBJ databases">
        <authorList>
            <consortium name="Lawrence Berkeley National Laboratory"/>
            <person name="Mondo S.J."/>
            <person name="Hensen N."/>
            <person name="Bonometti L."/>
            <person name="Westerberg I."/>
            <person name="Brannstrom I.O."/>
            <person name="Guillou S."/>
            <person name="Cros-Aarteil S."/>
            <person name="Calhoun S."/>
            <person name="Haridas S."/>
            <person name="Kuo A."/>
            <person name="Pangilinan J."/>
            <person name="Riley R."/>
            <person name="Labutti K."/>
            <person name="Andreopoulos B."/>
            <person name="Lipzen A."/>
            <person name="Chen C."/>
            <person name="Yanf M."/>
            <person name="Daum C."/>
            <person name="Ng V."/>
            <person name="Clum A."/>
            <person name="Steindorff A."/>
            <person name="Ohm R."/>
            <person name="Martin F."/>
            <person name="Silar P."/>
            <person name="Natvig D."/>
            <person name="Lalanne C."/>
            <person name="Gautier V."/>
            <person name="Ament-Velasquez S.L."/>
            <person name="Kruys A."/>
            <person name="Hutchinson M.I."/>
            <person name="Powell A.J."/>
            <person name="Barry K."/>
            <person name="Miller A.N."/>
            <person name="Grigoriev I.V."/>
            <person name="Debuchy R."/>
            <person name="Gladieux P."/>
            <person name="Thoren M.H."/>
            <person name="Johannesson H."/>
        </authorList>
    </citation>
    <scope>NUCLEOTIDE SEQUENCE</scope>
    <source>
        <strain evidence="1">CBS 626.80</strain>
    </source>
</reference>
<dbReference type="Proteomes" id="UP001303222">
    <property type="component" value="Unassembled WGS sequence"/>
</dbReference>
<feature type="non-terminal residue" evidence="1">
    <location>
        <position position="1"/>
    </location>
</feature>
<feature type="non-terminal residue" evidence="1">
    <location>
        <position position="65"/>
    </location>
</feature>
<protein>
    <submittedName>
        <fullName evidence="1">Uncharacterized protein</fullName>
    </submittedName>
</protein>
<name>A0AAN6NUN6_9PEZI</name>